<keyword evidence="2" id="KW-1185">Reference proteome</keyword>
<gene>
    <name evidence="1" type="ORF">BJX67DRAFT_97590</name>
</gene>
<dbReference type="GeneID" id="98150756"/>
<name>A0ABR4M621_9EURO</name>
<sequence length="156" mass="17073">MITEKDCLRLSNPRKEACFPDRVASPLVQRLTNGRIIATNHNSRGGQSASSLFGFNQLSVVIASCPPPSSRRILPPAPSASPIFSFVVWCIIYLLPSSPLLLGPHNFLILHPINLVFCLAETPIPRLILHTDAASTRHQPHLPFLSASALISHRLT</sequence>
<protein>
    <submittedName>
        <fullName evidence="1">Uncharacterized protein</fullName>
    </submittedName>
</protein>
<dbReference type="EMBL" id="JBFXLQ010000002">
    <property type="protein sequence ID" value="KAL2872044.1"/>
    <property type="molecule type" value="Genomic_DNA"/>
</dbReference>
<reference evidence="1 2" key="1">
    <citation type="submission" date="2024-07" db="EMBL/GenBank/DDBJ databases">
        <title>Section-level genome sequencing and comparative genomics of Aspergillus sections Usti and Cavernicolus.</title>
        <authorList>
            <consortium name="Lawrence Berkeley National Laboratory"/>
            <person name="Nybo J.L."/>
            <person name="Vesth T.C."/>
            <person name="Theobald S."/>
            <person name="Frisvad J.C."/>
            <person name="Larsen T.O."/>
            <person name="Kjaerboelling I."/>
            <person name="Rothschild-Mancinelli K."/>
            <person name="Lyhne E.K."/>
            <person name="Kogle M.E."/>
            <person name="Barry K."/>
            <person name="Clum A."/>
            <person name="Na H."/>
            <person name="Ledsgaard L."/>
            <person name="Lin J."/>
            <person name="Lipzen A."/>
            <person name="Kuo A."/>
            <person name="Riley R."/>
            <person name="Mondo S."/>
            <person name="Labutti K."/>
            <person name="Haridas S."/>
            <person name="Pangalinan J."/>
            <person name="Salamov A.A."/>
            <person name="Simmons B.A."/>
            <person name="Magnuson J.K."/>
            <person name="Chen J."/>
            <person name="Drula E."/>
            <person name="Henrissat B."/>
            <person name="Wiebenga A."/>
            <person name="Lubbers R.J."/>
            <person name="Gomes A.C."/>
            <person name="Macurrencykelacurrency M.R."/>
            <person name="Stajich J."/>
            <person name="Grigoriev I.V."/>
            <person name="Mortensen U.H."/>
            <person name="De Vries R.P."/>
            <person name="Baker S.E."/>
            <person name="Andersen M.R."/>
        </authorList>
    </citation>
    <scope>NUCLEOTIDE SEQUENCE [LARGE SCALE GENOMIC DNA]</scope>
    <source>
        <strain evidence="1 2">CBS 449.75</strain>
    </source>
</reference>
<dbReference type="Proteomes" id="UP001610432">
    <property type="component" value="Unassembled WGS sequence"/>
</dbReference>
<organism evidence="1 2">
    <name type="scientific">Aspergillus lucknowensis</name>
    <dbReference type="NCBI Taxonomy" id="176173"/>
    <lineage>
        <taxon>Eukaryota</taxon>
        <taxon>Fungi</taxon>
        <taxon>Dikarya</taxon>
        <taxon>Ascomycota</taxon>
        <taxon>Pezizomycotina</taxon>
        <taxon>Eurotiomycetes</taxon>
        <taxon>Eurotiomycetidae</taxon>
        <taxon>Eurotiales</taxon>
        <taxon>Aspergillaceae</taxon>
        <taxon>Aspergillus</taxon>
        <taxon>Aspergillus subgen. Nidulantes</taxon>
    </lineage>
</organism>
<accession>A0ABR4M621</accession>
<dbReference type="RefSeq" id="XP_070891023.1">
    <property type="nucleotide sequence ID" value="XM_071035684.1"/>
</dbReference>
<evidence type="ECO:0000313" key="2">
    <source>
        <dbReference type="Proteomes" id="UP001610432"/>
    </source>
</evidence>
<comment type="caution">
    <text evidence="1">The sequence shown here is derived from an EMBL/GenBank/DDBJ whole genome shotgun (WGS) entry which is preliminary data.</text>
</comment>
<evidence type="ECO:0000313" key="1">
    <source>
        <dbReference type="EMBL" id="KAL2872044.1"/>
    </source>
</evidence>
<proteinExistence type="predicted"/>